<feature type="domain" description="MacB-like periplasmic core" evidence="9">
    <location>
        <begin position="36"/>
        <end position="254"/>
    </location>
</feature>
<keyword evidence="5 7" id="KW-1133">Transmembrane helix</keyword>
<organism evidence="10 11">
    <name type="scientific">Candidatus Thermochlorobacter aerophilus</name>
    <dbReference type="NCBI Taxonomy" id="1868324"/>
    <lineage>
        <taxon>Bacteria</taxon>
        <taxon>Pseudomonadati</taxon>
        <taxon>Chlorobiota</taxon>
        <taxon>Chlorobiia</taxon>
        <taxon>Chlorobiales</taxon>
        <taxon>Candidatus Thermochlorobacteriaceae</taxon>
        <taxon>Candidatus Thermochlorobacter</taxon>
    </lineage>
</organism>
<feature type="domain" description="ABC3 transporter permease C-terminal" evidence="8">
    <location>
        <begin position="291"/>
        <end position="414"/>
    </location>
</feature>
<dbReference type="EMBL" id="PHFL01000057">
    <property type="protein sequence ID" value="RFM23860.1"/>
    <property type="molecule type" value="Genomic_DNA"/>
</dbReference>
<reference evidence="10 11" key="1">
    <citation type="journal article" date="2011" name="ISME J.">
        <title>Community ecology of hot spring cyanobacterial mats: predominant populations and their functional potential.</title>
        <authorList>
            <person name="Klatt C.G."/>
            <person name="Wood J.M."/>
            <person name="Rusch D.B."/>
            <person name="Bateson M.M."/>
            <person name="Hamamura N."/>
            <person name="Heidelberg J.F."/>
            <person name="Grossman A.R."/>
            <person name="Bhaya D."/>
            <person name="Cohan F.M."/>
            <person name="Kuhl M."/>
            <person name="Bryant D.A."/>
            <person name="Ward D.M."/>
        </authorList>
    </citation>
    <scope>NUCLEOTIDE SEQUENCE [LARGE SCALE GENOMIC DNA]</scope>
    <source>
        <strain evidence="10">OS</strain>
    </source>
</reference>
<evidence type="ECO:0000313" key="10">
    <source>
        <dbReference type="EMBL" id="RFM23860.1"/>
    </source>
</evidence>
<dbReference type="PANTHER" id="PTHR30489">
    <property type="entry name" value="LIPOPROTEIN-RELEASING SYSTEM TRANSMEMBRANE PROTEIN LOLE"/>
    <property type="match status" value="1"/>
</dbReference>
<accession>A0A395LZA6</accession>
<dbReference type="InterPro" id="IPR025857">
    <property type="entry name" value="MacB_PCD"/>
</dbReference>
<name>A0A395LZA6_9BACT</name>
<dbReference type="InterPro" id="IPR051447">
    <property type="entry name" value="Lipoprotein-release_system"/>
</dbReference>
<dbReference type="Pfam" id="PF12704">
    <property type="entry name" value="MacB_PCD"/>
    <property type="match status" value="1"/>
</dbReference>
<gene>
    <name evidence="10" type="ORF">D0433_08990</name>
</gene>
<protein>
    <submittedName>
        <fullName evidence="10">ABC transporter permease</fullName>
    </submittedName>
</protein>
<evidence type="ECO:0000256" key="3">
    <source>
        <dbReference type="ARBA" id="ARBA00022475"/>
    </source>
</evidence>
<evidence type="ECO:0000256" key="6">
    <source>
        <dbReference type="ARBA" id="ARBA00023136"/>
    </source>
</evidence>
<dbReference type="Proteomes" id="UP000266389">
    <property type="component" value="Unassembled WGS sequence"/>
</dbReference>
<keyword evidence="6 7" id="KW-0472">Membrane</keyword>
<keyword evidence="4 7" id="KW-0812">Transmembrane</keyword>
<evidence type="ECO:0000313" key="11">
    <source>
        <dbReference type="Proteomes" id="UP000266389"/>
    </source>
</evidence>
<dbReference type="AlphaFoldDB" id="A0A395LZA6"/>
<sequence length="427" mass="47388">MSAPTYRPNSQLKANLLVASRFIFAAKKVRIINIITAISVLGVIIGTATIIIVLSVMNGFRDLAYNLFLAIDTEAKLIAAQGATIRISDSLLSELRSLDGVASARKFVEGKVLMITDKQSSVVILKGIEPEAYQDMANYLDEHRRPLEDDGLTIGFPLAYKFSATLNSEVRLLSAKHIDEGLAAIQNPLLRSSLDLPRLRVRNFFSAHRTYDEIYTIASLSTAQKVFGYAPDVVTGIELRAKPGFSDEELKARLMQWLEKKGLSAQYSAESLSDKFRELFRVMKLEKWGSFIILLLIVIIAALSLIGSLTMTAIEKRRDIYFLYCIGLTPASLQRIFLFEGMLIGVIGVTLGVAFGFLVCFLQQQFGLVPLPYAESFIIRAYPVSMMGSDFLAVIVAALVLIFLASLYPARRAAYLALTSTERWRSQ</sequence>
<evidence type="ECO:0000256" key="2">
    <source>
        <dbReference type="ARBA" id="ARBA00005236"/>
    </source>
</evidence>
<evidence type="ECO:0000256" key="1">
    <source>
        <dbReference type="ARBA" id="ARBA00004651"/>
    </source>
</evidence>
<proteinExistence type="inferred from homology"/>
<evidence type="ECO:0000259" key="9">
    <source>
        <dbReference type="Pfam" id="PF12704"/>
    </source>
</evidence>
<feature type="transmembrane region" description="Helical" evidence="7">
    <location>
        <begin position="31"/>
        <end position="57"/>
    </location>
</feature>
<evidence type="ECO:0000259" key="8">
    <source>
        <dbReference type="Pfam" id="PF02687"/>
    </source>
</evidence>
<feature type="transmembrane region" description="Helical" evidence="7">
    <location>
        <begin position="291"/>
        <end position="314"/>
    </location>
</feature>
<comment type="similarity">
    <text evidence="2">Belongs to the ABC-4 integral membrane protein family. LolC/E subfamily.</text>
</comment>
<dbReference type="GO" id="GO:0098797">
    <property type="term" value="C:plasma membrane protein complex"/>
    <property type="evidence" value="ECO:0007669"/>
    <property type="project" value="TreeGrafter"/>
</dbReference>
<dbReference type="InterPro" id="IPR003838">
    <property type="entry name" value="ABC3_permease_C"/>
</dbReference>
<evidence type="ECO:0000256" key="5">
    <source>
        <dbReference type="ARBA" id="ARBA00022989"/>
    </source>
</evidence>
<comment type="caution">
    <text evidence="10">The sequence shown here is derived from an EMBL/GenBank/DDBJ whole genome shotgun (WGS) entry which is preliminary data.</text>
</comment>
<feature type="transmembrane region" description="Helical" evidence="7">
    <location>
        <begin position="386"/>
        <end position="408"/>
    </location>
</feature>
<feature type="transmembrane region" description="Helical" evidence="7">
    <location>
        <begin position="343"/>
        <end position="366"/>
    </location>
</feature>
<evidence type="ECO:0000256" key="7">
    <source>
        <dbReference type="SAM" id="Phobius"/>
    </source>
</evidence>
<dbReference type="Pfam" id="PF02687">
    <property type="entry name" value="FtsX"/>
    <property type="match status" value="1"/>
</dbReference>
<comment type="subcellular location">
    <subcellularLocation>
        <location evidence="1">Cell membrane</location>
        <topology evidence="1">Multi-pass membrane protein</topology>
    </subcellularLocation>
</comment>
<dbReference type="PANTHER" id="PTHR30489:SF0">
    <property type="entry name" value="LIPOPROTEIN-RELEASING SYSTEM TRANSMEMBRANE PROTEIN LOLE"/>
    <property type="match status" value="1"/>
</dbReference>
<dbReference type="GO" id="GO:0044874">
    <property type="term" value="P:lipoprotein localization to outer membrane"/>
    <property type="evidence" value="ECO:0007669"/>
    <property type="project" value="TreeGrafter"/>
</dbReference>
<evidence type="ECO:0000256" key="4">
    <source>
        <dbReference type="ARBA" id="ARBA00022692"/>
    </source>
</evidence>
<keyword evidence="3" id="KW-1003">Cell membrane</keyword>